<protein>
    <recommendedName>
        <fullName evidence="1">AbiTii domain-containing protein</fullName>
    </recommendedName>
</protein>
<dbReference type="AlphaFoldDB" id="E3H7D6"/>
<sequence>MKSKLLLDLLENECELENILFRLKTILFSLENDEIIKWIDSEIEGYKEGDGVPEYRKVMLTPHISATDGVWSLNKAIASIGHLDKKELNAVLYHNITDSINSLSYDEKDTCISYNSFLTHRLGEGYSRKLLVTQAYGAMPLGTCSKIKSCVKNRLLSIILELEKKYGALNDYDIFLDISDTEKTEIGKTIINITMGNNNRITGSNFGVTKNEEN</sequence>
<dbReference type="EMBL" id="CP002281">
    <property type="protein sequence ID" value="ADO82832.1"/>
    <property type="molecule type" value="Genomic_DNA"/>
</dbReference>
<dbReference type="HOGENOM" id="CLU_105816_0_0_0"/>
<dbReference type="Pfam" id="PF18864">
    <property type="entry name" value="AbiTii"/>
    <property type="match status" value="1"/>
</dbReference>
<accession>E3H7D6</accession>
<dbReference type="STRING" id="572544.Ilyop_1051"/>
<proteinExistence type="predicted"/>
<organism evidence="2 3">
    <name type="scientific">Ilyobacter polytropus (strain ATCC 51220 / DSM 2926 / LMG 16218 / CuHBu1)</name>
    <dbReference type="NCBI Taxonomy" id="572544"/>
    <lineage>
        <taxon>Bacteria</taxon>
        <taxon>Fusobacteriati</taxon>
        <taxon>Fusobacteriota</taxon>
        <taxon>Fusobacteriia</taxon>
        <taxon>Fusobacteriales</taxon>
        <taxon>Fusobacteriaceae</taxon>
        <taxon>Ilyobacter</taxon>
    </lineage>
</organism>
<dbReference type="OrthoDB" id="766804at2"/>
<evidence type="ECO:0000313" key="2">
    <source>
        <dbReference type="EMBL" id="ADO82832.1"/>
    </source>
</evidence>
<gene>
    <name evidence="2" type="ordered locus">Ilyop_1051</name>
</gene>
<feature type="domain" description="AbiTii" evidence="1">
    <location>
        <begin position="5"/>
        <end position="175"/>
    </location>
</feature>
<dbReference type="Proteomes" id="UP000006875">
    <property type="component" value="Chromosome"/>
</dbReference>
<reference evidence="2 3" key="1">
    <citation type="journal article" date="2010" name="Stand. Genomic Sci.">
        <title>Complete genome sequence of Ilyobacter polytropus type strain (CuHbu1).</title>
        <authorList>
            <person name="Sikorski J."/>
            <person name="Chertkov O."/>
            <person name="Lapidus A."/>
            <person name="Nolan M."/>
            <person name="Lucas S."/>
            <person name="Del Rio T.G."/>
            <person name="Tice H."/>
            <person name="Cheng J.F."/>
            <person name="Tapia R."/>
            <person name="Han C."/>
            <person name="Goodwin L."/>
            <person name="Pitluck S."/>
            <person name="Liolios K."/>
            <person name="Ivanova N."/>
            <person name="Mavromatis K."/>
            <person name="Mikhailova N."/>
            <person name="Pati A."/>
            <person name="Chen A."/>
            <person name="Palaniappan K."/>
            <person name="Land M."/>
            <person name="Hauser L."/>
            <person name="Chang Y.J."/>
            <person name="Jeffries C.D."/>
            <person name="Brambilla E."/>
            <person name="Yasawong M."/>
            <person name="Rohde M."/>
            <person name="Pukall R."/>
            <person name="Spring S."/>
            <person name="Goker M."/>
            <person name="Woyke T."/>
            <person name="Bristow J."/>
            <person name="Eisen J.A."/>
            <person name="Markowitz V."/>
            <person name="Hugenholtz P."/>
            <person name="Kyrpides N.C."/>
            <person name="Klenk H.P."/>
        </authorList>
    </citation>
    <scope>NUCLEOTIDE SEQUENCE [LARGE SCALE GENOMIC DNA]</scope>
    <source>
        <strain evidence="3">ATCC 51220 / DSM 2926 / LMG 16218 / CuHBu1</strain>
    </source>
</reference>
<dbReference type="InterPro" id="IPR041304">
    <property type="entry name" value="AbiTii"/>
</dbReference>
<evidence type="ECO:0000313" key="3">
    <source>
        <dbReference type="Proteomes" id="UP000006875"/>
    </source>
</evidence>
<keyword evidence="3" id="KW-1185">Reference proteome</keyword>
<name>E3H7D6_ILYPC</name>
<dbReference type="KEGG" id="ipo:Ilyop_1051"/>
<dbReference type="RefSeq" id="WP_013387500.1">
    <property type="nucleotide sequence ID" value="NC_014632.1"/>
</dbReference>
<evidence type="ECO:0000259" key="1">
    <source>
        <dbReference type="Pfam" id="PF18864"/>
    </source>
</evidence>